<comment type="catalytic activity">
    <reaction evidence="7 8">
        <text>(R)-pantoate + beta-alanine + ATP = (R)-pantothenate + AMP + diphosphate + H(+)</text>
        <dbReference type="Rhea" id="RHEA:10912"/>
        <dbReference type="ChEBI" id="CHEBI:15378"/>
        <dbReference type="ChEBI" id="CHEBI:15980"/>
        <dbReference type="ChEBI" id="CHEBI:29032"/>
        <dbReference type="ChEBI" id="CHEBI:30616"/>
        <dbReference type="ChEBI" id="CHEBI:33019"/>
        <dbReference type="ChEBI" id="CHEBI:57966"/>
        <dbReference type="ChEBI" id="CHEBI:456215"/>
        <dbReference type="EC" id="6.3.2.1"/>
    </reaction>
</comment>
<feature type="binding site" evidence="8">
    <location>
        <position position="155"/>
    </location>
    <ligand>
        <name>(R)-pantoate</name>
        <dbReference type="ChEBI" id="CHEBI:15980"/>
    </ligand>
</feature>
<dbReference type="SUPFAM" id="SSF52374">
    <property type="entry name" value="Nucleotidylyl transferase"/>
    <property type="match status" value="1"/>
</dbReference>
<keyword evidence="4 8" id="KW-0566">Pantothenate biosynthesis</keyword>
<name>W6M1F4_9GAMM</name>
<feature type="binding site" evidence="8">
    <location>
        <position position="178"/>
    </location>
    <ligand>
        <name>ATP</name>
        <dbReference type="ChEBI" id="CHEBI:30616"/>
    </ligand>
</feature>
<comment type="function">
    <text evidence="8">Catalyzes the condensation of pantoate with beta-alanine in an ATP-dependent reaction via a pantoyl-adenylate intermediate.</text>
</comment>
<evidence type="ECO:0000256" key="4">
    <source>
        <dbReference type="ARBA" id="ARBA00022655"/>
    </source>
</evidence>
<reference evidence="9" key="2">
    <citation type="submission" date="2014-03" db="EMBL/GenBank/DDBJ databases">
        <title>Candidatus Competibacter-lineage genomes retrieved from metagenomes reveal functional metabolic diversity.</title>
        <authorList>
            <person name="McIlroy S.J."/>
            <person name="Albertsen M."/>
            <person name="Andresen E.K."/>
            <person name="Saunders A.M."/>
            <person name="Kristiansen R."/>
            <person name="Stokholm-Bjerregaard M."/>
            <person name="Nielsen K.L."/>
            <person name="Nielsen P.H."/>
        </authorList>
    </citation>
    <scope>NUCLEOTIDE SEQUENCE</scope>
    <source>
        <strain evidence="9">Run_A_D11</strain>
    </source>
</reference>
<dbReference type="InterPro" id="IPR042176">
    <property type="entry name" value="Pantoate_ligase_C"/>
</dbReference>
<dbReference type="NCBIfam" id="TIGR00018">
    <property type="entry name" value="panC"/>
    <property type="match status" value="1"/>
</dbReference>
<evidence type="ECO:0000256" key="7">
    <source>
        <dbReference type="ARBA" id="ARBA00048258"/>
    </source>
</evidence>
<dbReference type="GO" id="GO:0005524">
    <property type="term" value="F:ATP binding"/>
    <property type="evidence" value="ECO:0007669"/>
    <property type="project" value="UniProtKB-KW"/>
</dbReference>
<protein>
    <recommendedName>
        <fullName evidence="8">Pantothenate synthetase</fullName>
        <shortName evidence="8">PS</shortName>
        <ecNumber evidence="8">6.3.2.1</ecNumber>
    </recommendedName>
    <alternativeName>
        <fullName evidence="8">Pantoate--beta-alanine ligase</fullName>
    </alternativeName>
    <alternativeName>
        <fullName evidence="8">Pantoate-activating enzyme</fullName>
    </alternativeName>
</protein>
<organism evidence="9 10">
    <name type="scientific">Candidatus Competibacter denitrificans Run_A_D11</name>
    <dbReference type="NCBI Taxonomy" id="1400863"/>
    <lineage>
        <taxon>Bacteria</taxon>
        <taxon>Pseudomonadati</taxon>
        <taxon>Pseudomonadota</taxon>
        <taxon>Gammaproteobacteria</taxon>
        <taxon>Candidatus Competibacteraceae</taxon>
        <taxon>Candidatus Competibacter</taxon>
    </lineage>
</organism>
<dbReference type="Gene3D" id="3.40.50.620">
    <property type="entry name" value="HUPs"/>
    <property type="match status" value="1"/>
</dbReference>
<dbReference type="UniPathway" id="UPA00028">
    <property type="reaction ID" value="UER00005"/>
</dbReference>
<dbReference type="Gene3D" id="3.30.1300.10">
    <property type="entry name" value="Pantoate-beta-alanine ligase, C-terminal domain"/>
    <property type="match status" value="1"/>
</dbReference>
<evidence type="ECO:0000256" key="8">
    <source>
        <dbReference type="HAMAP-Rule" id="MF_00158"/>
    </source>
</evidence>
<comment type="subunit">
    <text evidence="8">Homodimer.</text>
</comment>
<dbReference type="InterPro" id="IPR014729">
    <property type="entry name" value="Rossmann-like_a/b/a_fold"/>
</dbReference>
<feature type="binding site" evidence="8">
    <location>
        <begin position="186"/>
        <end position="189"/>
    </location>
    <ligand>
        <name>ATP</name>
        <dbReference type="ChEBI" id="CHEBI:30616"/>
    </ligand>
</feature>
<keyword evidence="3 8" id="KW-0436">Ligase</keyword>
<sequence>MQTVHTIAELRTHVSGWRRAGERVALVPTMGNLHRGHIHLVERARAQAPRTVASIFVNPTQFGPKEDFAGYPRTLAEDSRQLEAAGLDLLFAPSVAEMYPRPLETMTQVSVPELSGILCGASRPIHFRGVATVVSKLFNMAQPDIALFGEKDWQQLMVIRRLVADLDFPIEIIGVPTVREIDGLAMSSRNGYLTPAERAIAPALYATLLASAEQLRAGGRDYEQVAADANARLADAGFRPDYFAIRRADDLQPPGEDDRDLRILAAAWLGRARLIDNIAVG</sequence>
<dbReference type="EC" id="6.3.2.1" evidence="8"/>
<dbReference type="InterPro" id="IPR003721">
    <property type="entry name" value="Pantoate_ligase"/>
</dbReference>
<dbReference type="PANTHER" id="PTHR21299:SF1">
    <property type="entry name" value="PANTOATE--BETA-ALANINE LIGASE"/>
    <property type="match status" value="1"/>
</dbReference>
<feature type="active site" description="Proton donor" evidence="8">
    <location>
        <position position="37"/>
    </location>
</feature>
<keyword evidence="8" id="KW-0963">Cytoplasm</keyword>
<dbReference type="Pfam" id="PF02569">
    <property type="entry name" value="Pantoate_ligase"/>
    <property type="match status" value="1"/>
</dbReference>
<dbReference type="GO" id="GO:0015940">
    <property type="term" value="P:pantothenate biosynthetic process"/>
    <property type="evidence" value="ECO:0007669"/>
    <property type="project" value="UniProtKB-UniRule"/>
</dbReference>
<evidence type="ECO:0000256" key="2">
    <source>
        <dbReference type="ARBA" id="ARBA00009256"/>
    </source>
</evidence>
<dbReference type="FunFam" id="3.40.50.620:FF:000013">
    <property type="entry name" value="Pantothenate synthetase"/>
    <property type="match status" value="1"/>
</dbReference>
<evidence type="ECO:0000256" key="3">
    <source>
        <dbReference type="ARBA" id="ARBA00022598"/>
    </source>
</evidence>
<dbReference type="STRING" id="1400863.BN873_150019"/>
<feature type="binding site" evidence="8">
    <location>
        <position position="61"/>
    </location>
    <ligand>
        <name>(R)-pantoate</name>
        <dbReference type="ChEBI" id="CHEBI:15980"/>
    </ligand>
</feature>
<evidence type="ECO:0000256" key="1">
    <source>
        <dbReference type="ARBA" id="ARBA00004990"/>
    </source>
</evidence>
<dbReference type="CDD" id="cd00560">
    <property type="entry name" value="PanC"/>
    <property type="match status" value="1"/>
</dbReference>
<dbReference type="GO" id="GO:0005829">
    <property type="term" value="C:cytosol"/>
    <property type="evidence" value="ECO:0007669"/>
    <property type="project" value="TreeGrafter"/>
</dbReference>
<reference evidence="9" key="1">
    <citation type="submission" date="2013-07" db="EMBL/GenBank/DDBJ databases">
        <authorList>
            <person name="McIlroy S."/>
        </authorList>
    </citation>
    <scope>NUCLEOTIDE SEQUENCE [LARGE SCALE GENOMIC DNA]</scope>
    <source>
        <strain evidence="9">Run_A_D11</strain>
    </source>
</reference>
<dbReference type="PANTHER" id="PTHR21299">
    <property type="entry name" value="CYTIDYLATE KINASE/PANTOATE-BETA-ALANINE LIGASE"/>
    <property type="match status" value="1"/>
</dbReference>
<feature type="binding site" evidence="8">
    <location>
        <begin position="149"/>
        <end position="152"/>
    </location>
    <ligand>
        <name>ATP</name>
        <dbReference type="ChEBI" id="CHEBI:30616"/>
    </ligand>
</feature>
<comment type="similarity">
    <text evidence="2 8">Belongs to the pantothenate synthetase family.</text>
</comment>
<keyword evidence="6 8" id="KW-0067">ATP-binding</keyword>
<comment type="miscellaneous">
    <text evidence="8">The reaction proceeds by a bi uni uni bi ping pong mechanism.</text>
</comment>
<dbReference type="RefSeq" id="WP_048670353.1">
    <property type="nucleotide sequence ID" value="NZ_CBTJ020000020.1"/>
</dbReference>
<dbReference type="AlphaFoldDB" id="W6M1F4"/>
<evidence type="ECO:0000313" key="10">
    <source>
        <dbReference type="Proteomes" id="UP000035760"/>
    </source>
</evidence>
<comment type="caution">
    <text evidence="9">The sequence shown here is derived from an EMBL/GenBank/DDBJ whole genome shotgun (WGS) entry which is preliminary data.</text>
</comment>
<dbReference type="InterPro" id="IPR004821">
    <property type="entry name" value="Cyt_trans-like"/>
</dbReference>
<evidence type="ECO:0000256" key="5">
    <source>
        <dbReference type="ARBA" id="ARBA00022741"/>
    </source>
</evidence>
<dbReference type="GO" id="GO:0004592">
    <property type="term" value="F:pantoate-beta-alanine ligase activity"/>
    <property type="evidence" value="ECO:0007669"/>
    <property type="project" value="UniProtKB-UniRule"/>
</dbReference>
<dbReference type="FunFam" id="3.30.1300.10:FF:000001">
    <property type="entry name" value="Pantothenate synthetase"/>
    <property type="match status" value="1"/>
</dbReference>
<gene>
    <name evidence="8 9" type="primary">panC</name>
    <name evidence="9" type="ORF">BN873_150019</name>
</gene>
<comment type="subcellular location">
    <subcellularLocation>
        <location evidence="8">Cytoplasm</location>
    </subcellularLocation>
</comment>
<dbReference type="NCBIfam" id="TIGR00125">
    <property type="entry name" value="cyt_tran_rel"/>
    <property type="match status" value="1"/>
</dbReference>
<evidence type="ECO:0000256" key="6">
    <source>
        <dbReference type="ARBA" id="ARBA00022840"/>
    </source>
</evidence>
<dbReference type="Proteomes" id="UP000035760">
    <property type="component" value="Unassembled WGS sequence"/>
</dbReference>
<keyword evidence="10" id="KW-1185">Reference proteome</keyword>
<proteinExistence type="inferred from homology"/>
<accession>W6M1F4</accession>
<comment type="pathway">
    <text evidence="1 8">Cofactor biosynthesis; (R)-pantothenate biosynthesis; (R)-pantothenate from (R)-pantoate and beta-alanine: step 1/1.</text>
</comment>
<dbReference type="EMBL" id="CBTJ020000020">
    <property type="protein sequence ID" value="CDI01231.1"/>
    <property type="molecule type" value="Genomic_DNA"/>
</dbReference>
<dbReference type="HAMAP" id="MF_00158">
    <property type="entry name" value="PanC"/>
    <property type="match status" value="1"/>
</dbReference>
<dbReference type="OrthoDB" id="9773087at2"/>
<feature type="binding site" evidence="8">
    <location>
        <position position="61"/>
    </location>
    <ligand>
        <name>beta-alanine</name>
        <dbReference type="ChEBI" id="CHEBI:57966"/>
    </ligand>
</feature>
<feature type="binding site" evidence="8">
    <location>
        <begin position="30"/>
        <end position="37"/>
    </location>
    <ligand>
        <name>ATP</name>
        <dbReference type="ChEBI" id="CHEBI:30616"/>
    </ligand>
</feature>
<keyword evidence="5 8" id="KW-0547">Nucleotide-binding</keyword>
<evidence type="ECO:0000313" key="9">
    <source>
        <dbReference type="EMBL" id="CDI01231.1"/>
    </source>
</evidence>